<keyword evidence="13" id="KW-0966">Cell projection</keyword>
<evidence type="ECO:0000256" key="7">
    <source>
        <dbReference type="ARBA" id="ARBA00022795"/>
    </source>
</evidence>
<dbReference type="GO" id="GO:0071973">
    <property type="term" value="P:bacterial-type flagellum-dependent cell motility"/>
    <property type="evidence" value="ECO:0007669"/>
    <property type="project" value="TreeGrafter"/>
</dbReference>
<keyword evidence="13" id="KW-0282">Flagellum</keyword>
<keyword evidence="13" id="KW-0969">Cilium</keyword>
<dbReference type="PANTHER" id="PTHR33308:SF9">
    <property type="entry name" value="PEPTIDOGLYCAN HYDROLASE FLGJ"/>
    <property type="match status" value="1"/>
</dbReference>
<evidence type="ECO:0000259" key="12">
    <source>
        <dbReference type="SMART" id="SM00047"/>
    </source>
</evidence>
<evidence type="ECO:0000256" key="9">
    <source>
        <dbReference type="ARBA" id="ARBA00023295"/>
    </source>
</evidence>
<sequence length="323" mass="35650">MDEINQSSHYFDLASLDELRQQAQQDPDASLRKVAQQFEGIFLNMMLKSMREANVAFKDEDSPFNSQNTQFYEQMHDQQMTSQLSSQGSLGLAELMVLQLGGGQEVNASATLDEHSLSPLRTVNHNRGSRELSGNDLANDEVAAAADNSLVELGVLSSEVGIETQPLTFTQPDEFVQALLPAAAEAAKKLNKDPHLLIAQAALETGWGRSILPGNEGKSSHNLFNIKADNRWDGEKTAVNALEFENNVAVMKRSSFRVYDDLKASFDDYVSFLQQPRYSEALKATDAAGFASGLQQAGYATDPHYATKILSVFQRLTQQRLNQ</sequence>
<evidence type="ECO:0000256" key="11">
    <source>
        <dbReference type="ARBA" id="ARBA00030835"/>
    </source>
</evidence>
<reference evidence="13 14" key="1">
    <citation type="submission" date="2020-04" db="EMBL/GenBank/DDBJ databases">
        <title>Ferrimonas sp. S7 isolated from sea water.</title>
        <authorList>
            <person name="Bae S.S."/>
            <person name="Baek K."/>
        </authorList>
    </citation>
    <scope>NUCLEOTIDE SEQUENCE [LARGE SCALE GENOMIC DNA]</scope>
    <source>
        <strain evidence="13 14">S7</strain>
    </source>
</reference>
<evidence type="ECO:0000256" key="6">
    <source>
        <dbReference type="ARBA" id="ARBA00022764"/>
    </source>
</evidence>
<dbReference type="InterPro" id="IPR019301">
    <property type="entry name" value="Flagellar_prot_FlgJ_N"/>
</dbReference>
<organism evidence="13 14">
    <name type="scientific">Ferrimonas lipolytica</name>
    <dbReference type="NCBI Taxonomy" id="2724191"/>
    <lineage>
        <taxon>Bacteria</taxon>
        <taxon>Pseudomonadati</taxon>
        <taxon>Pseudomonadota</taxon>
        <taxon>Gammaproteobacteria</taxon>
        <taxon>Alteromonadales</taxon>
        <taxon>Ferrimonadaceae</taxon>
        <taxon>Ferrimonas</taxon>
    </lineage>
</organism>
<evidence type="ECO:0000256" key="1">
    <source>
        <dbReference type="ARBA" id="ARBA00002954"/>
    </source>
</evidence>
<dbReference type="Gene3D" id="1.10.530.10">
    <property type="match status" value="1"/>
</dbReference>
<comment type="subcellular location">
    <subcellularLocation>
        <location evidence="2">Periplasm</location>
    </subcellularLocation>
</comment>
<keyword evidence="6" id="KW-0574">Periplasm</keyword>
<comment type="function">
    <text evidence="1">Flagellum-specific muramidase which hydrolyzes the peptidoglycan layer to assemble the rod structure in the periplasmic space.</text>
</comment>
<evidence type="ECO:0000256" key="4">
    <source>
        <dbReference type="ARBA" id="ARBA00007974"/>
    </source>
</evidence>
<feature type="domain" description="Mannosyl-glycoprotein endo-beta-N-acetylglucosamidase-like" evidence="12">
    <location>
        <begin position="165"/>
        <end position="322"/>
    </location>
</feature>
<comment type="similarity">
    <text evidence="3">In the N-terminal section; belongs to the FlgJ family.</text>
</comment>
<protein>
    <recommendedName>
        <fullName evidence="5">Peptidoglycan hydrolase FlgJ</fullName>
    </recommendedName>
    <alternativeName>
        <fullName evidence="11">Muramidase FlgJ</fullName>
    </alternativeName>
</protein>
<accession>A0A6H1UDT5</accession>
<name>A0A6H1UDT5_9GAMM</name>
<evidence type="ECO:0000256" key="2">
    <source>
        <dbReference type="ARBA" id="ARBA00004418"/>
    </source>
</evidence>
<dbReference type="KEGG" id="fes:HER31_10360"/>
<evidence type="ECO:0000256" key="10">
    <source>
        <dbReference type="ARBA" id="ARBA00023316"/>
    </source>
</evidence>
<dbReference type="NCBIfam" id="TIGR02541">
    <property type="entry name" value="flagell_FlgJ"/>
    <property type="match status" value="1"/>
</dbReference>
<evidence type="ECO:0000256" key="5">
    <source>
        <dbReference type="ARBA" id="ARBA00013433"/>
    </source>
</evidence>
<dbReference type="Pfam" id="PF01832">
    <property type="entry name" value="Glucosaminidase"/>
    <property type="match status" value="1"/>
</dbReference>
<keyword evidence="14" id="KW-1185">Reference proteome</keyword>
<evidence type="ECO:0000256" key="8">
    <source>
        <dbReference type="ARBA" id="ARBA00022801"/>
    </source>
</evidence>
<dbReference type="RefSeq" id="WP_168660506.1">
    <property type="nucleotide sequence ID" value="NZ_CP051180.1"/>
</dbReference>
<dbReference type="PRINTS" id="PR01002">
    <property type="entry name" value="FLGFLGJ"/>
</dbReference>
<keyword evidence="9 13" id="KW-0326">Glycosidase</keyword>
<comment type="similarity">
    <text evidence="4">In the C-terminal section; belongs to the glycosyl hydrolase 73 family.</text>
</comment>
<dbReference type="EMBL" id="CP051180">
    <property type="protein sequence ID" value="QIZ77245.1"/>
    <property type="molecule type" value="Genomic_DNA"/>
</dbReference>
<dbReference type="SMART" id="SM00047">
    <property type="entry name" value="LYZ2"/>
    <property type="match status" value="1"/>
</dbReference>
<evidence type="ECO:0000256" key="3">
    <source>
        <dbReference type="ARBA" id="ARBA00006880"/>
    </source>
</evidence>
<dbReference type="AlphaFoldDB" id="A0A6H1UDT5"/>
<dbReference type="GO" id="GO:0004040">
    <property type="term" value="F:amidase activity"/>
    <property type="evidence" value="ECO:0007669"/>
    <property type="project" value="InterPro"/>
</dbReference>
<dbReference type="GO" id="GO:0044780">
    <property type="term" value="P:bacterial-type flagellum assembly"/>
    <property type="evidence" value="ECO:0007669"/>
    <property type="project" value="InterPro"/>
</dbReference>
<dbReference type="InterPro" id="IPR051056">
    <property type="entry name" value="Glycosyl_Hydrolase_73"/>
</dbReference>
<evidence type="ECO:0000313" key="14">
    <source>
        <dbReference type="Proteomes" id="UP000501602"/>
    </source>
</evidence>
<dbReference type="InterPro" id="IPR013377">
    <property type="entry name" value="FlgJ"/>
</dbReference>
<keyword evidence="7" id="KW-1005">Bacterial flagellum biogenesis</keyword>
<dbReference type="GO" id="GO:0071555">
    <property type="term" value="P:cell wall organization"/>
    <property type="evidence" value="ECO:0007669"/>
    <property type="project" value="UniProtKB-KW"/>
</dbReference>
<proteinExistence type="inferred from homology"/>
<dbReference type="GO" id="GO:0016798">
    <property type="term" value="F:hydrolase activity, acting on glycosyl bonds"/>
    <property type="evidence" value="ECO:0007669"/>
    <property type="project" value="UniProtKB-KW"/>
</dbReference>
<keyword evidence="8 13" id="KW-0378">Hydrolase</keyword>
<dbReference type="GO" id="GO:0042597">
    <property type="term" value="C:periplasmic space"/>
    <property type="evidence" value="ECO:0007669"/>
    <property type="project" value="UniProtKB-SubCell"/>
</dbReference>
<evidence type="ECO:0000313" key="13">
    <source>
        <dbReference type="EMBL" id="QIZ77245.1"/>
    </source>
</evidence>
<gene>
    <name evidence="13" type="primary">flgJ</name>
    <name evidence="13" type="ORF">HER31_10360</name>
</gene>
<keyword evidence="10" id="KW-0961">Cell wall biogenesis/degradation</keyword>
<dbReference type="InterPro" id="IPR002901">
    <property type="entry name" value="MGlyc_endo_b_GlcNAc-like_dom"/>
</dbReference>
<dbReference type="Gene3D" id="2.10.70.40">
    <property type="entry name" value="peptidoglycan hydrolase"/>
    <property type="match status" value="1"/>
</dbReference>
<dbReference type="PANTHER" id="PTHR33308">
    <property type="entry name" value="PEPTIDOGLYCAN HYDROLASE FLGJ"/>
    <property type="match status" value="1"/>
</dbReference>
<dbReference type="Proteomes" id="UP000501602">
    <property type="component" value="Chromosome"/>
</dbReference>
<dbReference type="Pfam" id="PF10135">
    <property type="entry name" value="Rod-binding"/>
    <property type="match status" value="1"/>
</dbReference>